<dbReference type="InterPro" id="IPR004165">
    <property type="entry name" value="CoA_trans_fam_I"/>
</dbReference>
<sequence length="234" mass="25036">MKKLIEASDVKKLIKSHDQLLVGGFGLSGTPLTVLDGLLDADIKGLTVVSNNLGDSGQGLHKLFVQGKIKKAIGSFFTTNKEAVQAWQRGELEIDLLPQGTLAEAIRAGGAGIGGFYTKTAVGTELAEGKEERVIDGERFIFEKAIKGNVALIKAKQADTLGNLTYHTTARNFNPMMATAATIVIAEVEEIVEAGELDPESIVTPHAYVDYIVKTAHKKEGRNYVGTEHTASNS</sequence>
<accession>A0ABT7ZEV8</accession>
<dbReference type="GO" id="GO:0016740">
    <property type="term" value="F:transferase activity"/>
    <property type="evidence" value="ECO:0007669"/>
    <property type="project" value="UniProtKB-KW"/>
</dbReference>
<organism evidence="1 2">
    <name type="scientific">Planococcus notacanthi</name>
    <dbReference type="NCBI Taxonomy" id="3035188"/>
    <lineage>
        <taxon>Bacteria</taxon>
        <taxon>Bacillati</taxon>
        <taxon>Bacillota</taxon>
        <taxon>Bacilli</taxon>
        <taxon>Bacillales</taxon>
        <taxon>Caryophanaceae</taxon>
        <taxon>Planococcus</taxon>
    </lineage>
</organism>
<dbReference type="Gene3D" id="3.40.1080.10">
    <property type="entry name" value="Glutaconate Coenzyme A-transferase"/>
    <property type="match status" value="1"/>
</dbReference>
<dbReference type="SMART" id="SM00882">
    <property type="entry name" value="CoA_trans"/>
    <property type="match status" value="1"/>
</dbReference>
<dbReference type="Pfam" id="PF01144">
    <property type="entry name" value="CoA_trans"/>
    <property type="match status" value="1"/>
</dbReference>
<dbReference type="PANTHER" id="PTHR13707:SF57">
    <property type="entry name" value="SUCCINYL-COA:3-KETOACID COENZYME A TRANSFERASE SUBUNIT B-RELATED"/>
    <property type="match status" value="1"/>
</dbReference>
<evidence type="ECO:0000313" key="2">
    <source>
        <dbReference type="Proteomes" id="UP001225873"/>
    </source>
</evidence>
<reference evidence="1 2" key="1">
    <citation type="submission" date="2023-03" db="EMBL/GenBank/DDBJ databases">
        <authorList>
            <person name="Uniacke-Lowe S."/>
            <person name="Ross P."/>
            <person name="Hill C."/>
        </authorList>
    </citation>
    <scope>NUCLEOTIDE SEQUENCE [LARGE SCALE GENOMIC DNA]</scope>
    <source>
        <strain evidence="1 2">APC 4016</strain>
    </source>
</reference>
<gene>
    <name evidence="1" type="ORF">QMA01_00190</name>
</gene>
<proteinExistence type="predicted"/>
<name>A0ABT7ZEV8_9BACL</name>
<dbReference type="SUPFAM" id="SSF100950">
    <property type="entry name" value="NagB/RpiA/CoA transferase-like"/>
    <property type="match status" value="1"/>
</dbReference>
<keyword evidence="1" id="KW-0808">Transferase</keyword>
<dbReference type="RefSeq" id="WP_290214029.1">
    <property type="nucleotide sequence ID" value="NZ_JASDCQ010000001.1"/>
</dbReference>
<evidence type="ECO:0000313" key="1">
    <source>
        <dbReference type="EMBL" id="MDN3425691.1"/>
    </source>
</evidence>
<keyword evidence="2" id="KW-1185">Reference proteome</keyword>
<dbReference type="NCBIfam" id="TIGR02429">
    <property type="entry name" value="pcaI_scoA_fam"/>
    <property type="match status" value="1"/>
</dbReference>
<protein>
    <submittedName>
        <fullName evidence="1">CoA transferase subunit A</fullName>
    </submittedName>
</protein>
<dbReference type="InterPro" id="IPR037171">
    <property type="entry name" value="NagB/RpiA_transferase-like"/>
</dbReference>
<dbReference type="PANTHER" id="PTHR13707">
    <property type="entry name" value="KETOACID-COENZYME A TRANSFERASE"/>
    <property type="match status" value="1"/>
</dbReference>
<comment type="caution">
    <text evidence="1">The sequence shown here is derived from an EMBL/GenBank/DDBJ whole genome shotgun (WGS) entry which is preliminary data.</text>
</comment>
<dbReference type="EMBL" id="JASDCQ010000001">
    <property type="protein sequence ID" value="MDN3425691.1"/>
    <property type="molecule type" value="Genomic_DNA"/>
</dbReference>
<dbReference type="InterPro" id="IPR012792">
    <property type="entry name" value="3-oxoacid_CoA-transf_A"/>
</dbReference>
<dbReference type="Proteomes" id="UP001225873">
    <property type="component" value="Unassembled WGS sequence"/>
</dbReference>